<keyword evidence="1" id="KW-0812">Transmembrane</keyword>
<feature type="transmembrane region" description="Helical" evidence="1">
    <location>
        <begin position="69"/>
        <end position="87"/>
    </location>
</feature>
<feature type="transmembrane region" description="Helical" evidence="1">
    <location>
        <begin position="32"/>
        <end position="49"/>
    </location>
</feature>
<keyword evidence="1" id="KW-0472">Membrane</keyword>
<evidence type="ECO:0000256" key="1">
    <source>
        <dbReference type="SAM" id="Phobius"/>
    </source>
</evidence>
<accession>A0A9P0DYM4</accession>
<evidence type="ECO:0000313" key="3">
    <source>
        <dbReference type="Proteomes" id="UP001153737"/>
    </source>
</evidence>
<gene>
    <name evidence="2" type="ORF">PHAECO_LOCUS12530</name>
</gene>
<keyword evidence="1" id="KW-1133">Transmembrane helix</keyword>
<dbReference type="EMBL" id="OU896715">
    <property type="protein sequence ID" value="CAH1183505.1"/>
    <property type="molecule type" value="Genomic_DNA"/>
</dbReference>
<proteinExistence type="predicted"/>
<reference evidence="2" key="2">
    <citation type="submission" date="2022-10" db="EMBL/GenBank/DDBJ databases">
        <authorList>
            <consortium name="ENA_rothamsted_submissions"/>
            <consortium name="culmorum"/>
            <person name="King R."/>
        </authorList>
    </citation>
    <scope>NUCLEOTIDE SEQUENCE</scope>
</reference>
<dbReference type="Pfam" id="PF16089">
    <property type="entry name" value="DUF4818"/>
    <property type="match status" value="1"/>
</dbReference>
<evidence type="ECO:0000313" key="2">
    <source>
        <dbReference type="EMBL" id="CAH1183505.1"/>
    </source>
</evidence>
<reference evidence="2" key="1">
    <citation type="submission" date="2022-01" db="EMBL/GenBank/DDBJ databases">
        <authorList>
            <person name="King R."/>
        </authorList>
    </citation>
    <scope>NUCLEOTIDE SEQUENCE</scope>
</reference>
<dbReference type="AlphaFoldDB" id="A0A9P0DYM4"/>
<dbReference type="OrthoDB" id="6744975at2759"/>
<keyword evidence="3" id="KW-1185">Reference proteome</keyword>
<dbReference type="InterPro" id="IPR032145">
    <property type="entry name" value="DUF4818"/>
</dbReference>
<name>A0A9P0DYM4_PHACE</name>
<organism evidence="2 3">
    <name type="scientific">Phaedon cochleariae</name>
    <name type="common">Mustard beetle</name>
    <dbReference type="NCBI Taxonomy" id="80249"/>
    <lineage>
        <taxon>Eukaryota</taxon>
        <taxon>Metazoa</taxon>
        <taxon>Ecdysozoa</taxon>
        <taxon>Arthropoda</taxon>
        <taxon>Hexapoda</taxon>
        <taxon>Insecta</taxon>
        <taxon>Pterygota</taxon>
        <taxon>Neoptera</taxon>
        <taxon>Endopterygota</taxon>
        <taxon>Coleoptera</taxon>
        <taxon>Polyphaga</taxon>
        <taxon>Cucujiformia</taxon>
        <taxon>Chrysomeloidea</taxon>
        <taxon>Chrysomelidae</taxon>
        <taxon>Chrysomelinae</taxon>
        <taxon>Chrysomelini</taxon>
        <taxon>Phaedon</taxon>
    </lineage>
</organism>
<feature type="transmembrane region" description="Helical" evidence="1">
    <location>
        <begin position="126"/>
        <end position="146"/>
    </location>
</feature>
<protein>
    <submittedName>
        <fullName evidence="2">Uncharacterized protein</fullName>
    </submittedName>
</protein>
<dbReference type="Proteomes" id="UP001153737">
    <property type="component" value="Chromosome 9"/>
</dbReference>
<sequence length="260" mass="30175">MGKFFAVLPALLLILAGYQVFRKSADAGNGPLVSTYIFLTALFLLLYDLRLYPKQLRKLDGPFQTVIEFLIAAFLMENIIMDFWFPIESVINKEILPRIAELIEESFKQRDWDCQTVCEVFRSETTALVCSYFLSIFFLLAVLHAIRAIDLRALQDGPSCFFGDIAYRLKRFYRKKMKAFGFGGKRRVKIKESVEKTCRIAKSKKKSERQFADDPCHDEIDYDGMNMEEQDYCGDMENYQFDDDSCKSYSDFDMAGDDDF</sequence>